<evidence type="ECO:0000259" key="8">
    <source>
        <dbReference type="Pfam" id="PF13382"/>
    </source>
</evidence>
<evidence type="ECO:0000259" key="7">
    <source>
        <dbReference type="Pfam" id="PF01979"/>
    </source>
</evidence>
<name>A0A0X8JIH5_9BACT</name>
<evidence type="ECO:0000256" key="1">
    <source>
        <dbReference type="ARBA" id="ARBA00006773"/>
    </source>
</evidence>
<dbReference type="Proteomes" id="UP000069241">
    <property type="component" value="Chromosome"/>
</dbReference>
<dbReference type="Gene3D" id="3.20.20.140">
    <property type="entry name" value="Metal-dependent hydrolases"/>
    <property type="match status" value="1"/>
</dbReference>
<keyword evidence="10" id="KW-1185">Reference proteome</keyword>
<evidence type="ECO:0000256" key="2">
    <source>
        <dbReference type="ARBA" id="ARBA00012782"/>
    </source>
</evidence>
<evidence type="ECO:0000256" key="3">
    <source>
        <dbReference type="ARBA" id="ARBA00022801"/>
    </source>
</evidence>
<dbReference type="Pfam" id="PF01979">
    <property type="entry name" value="Amidohydro_1"/>
    <property type="match status" value="1"/>
</dbReference>
<comment type="cofactor">
    <cofactor evidence="6">
        <name>Mn(2+)</name>
        <dbReference type="ChEBI" id="CHEBI:29035"/>
    </cofactor>
</comment>
<dbReference type="KEGG" id="dfi:AXF13_04425"/>
<dbReference type="NCBIfam" id="TIGR01178">
    <property type="entry name" value="ade"/>
    <property type="match status" value="1"/>
</dbReference>
<proteinExistence type="inferred from homology"/>
<dbReference type="GO" id="GO:0006146">
    <property type="term" value="P:adenine catabolic process"/>
    <property type="evidence" value="ECO:0007669"/>
    <property type="project" value="InterPro"/>
</dbReference>
<dbReference type="InterPro" id="IPR006679">
    <property type="entry name" value="Adenine_deam"/>
</dbReference>
<dbReference type="InterPro" id="IPR026912">
    <property type="entry name" value="Adenine_deam_C"/>
</dbReference>
<dbReference type="AlphaFoldDB" id="A0A0X8JIH5"/>
<evidence type="ECO:0000313" key="10">
    <source>
        <dbReference type="Proteomes" id="UP000069241"/>
    </source>
</evidence>
<gene>
    <name evidence="6" type="primary">ade</name>
    <name evidence="9" type="ORF">AXF13_04425</name>
</gene>
<dbReference type="InterPro" id="IPR011059">
    <property type="entry name" value="Metal-dep_hydrolase_composite"/>
</dbReference>
<dbReference type="PANTHER" id="PTHR11113:SF2">
    <property type="entry name" value="ADENINE DEAMINASE"/>
    <property type="match status" value="1"/>
</dbReference>
<evidence type="ECO:0000313" key="9">
    <source>
        <dbReference type="EMBL" id="AMD89415.1"/>
    </source>
</evidence>
<dbReference type="Gene3D" id="2.30.40.10">
    <property type="entry name" value="Urease, subunit C, domain 1"/>
    <property type="match status" value="1"/>
</dbReference>
<comment type="similarity">
    <text evidence="1 6">Belongs to the metallo-dependent hydrolases superfamily. Adenine deaminase family.</text>
</comment>
<dbReference type="SUPFAM" id="SSF51338">
    <property type="entry name" value="Composite domain of metallo-dependent hydrolases"/>
    <property type="match status" value="1"/>
</dbReference>
<dbReference type="RefSeq" id="WP_062251790.1">
    <property type="nucleotide sequence ID" value="NZ_CP014229.1"/>
</dbReference>
<dbReference type="CDD" id="cd01295">
    <property type="entry name" value="AdeC"/>
    <property type="match status" value="1"/>
</dbReference>
<dbReference type="EMBL" id="CP014229">
    <property type="protein sequence ID" value="AMD89415.1"/>
    <property type="molecule type" value="Genomic_DNA"/>
</dbReference>
<evidence type="ECO:0000256" key="6">
    <source>
        <dbReference type="HAMAP-Rule" id="MF_01518"/>
    </source>
</evidence>
<dbReference type="InterPro" id="IPR006680">
    <property type="entry name" value="Amidohydro-rel"/>
</dbReference>
<dbReference type="GO" id="GO:0000034">
    <property type="term" value="F:adenine deaminase activity"/>
    <property type="evidence" value="ECO:0007669"/>
    <property type="project" value="UniProtKB-UniRule"/>
</dbReference>
<reference evidence="10" key="1">
    <citation type="submission" date="2016-02" db="EMBL/GenBank/DDBJ databases">
        <authorList>
            <person name="Holder M.E."/>
            <person name="Ajami N.J."/>
            <person name="Petrosino J.F."/>
        </authorList>
    </citation>
    <scope>NUCLEOTIDE SEQUENCE [LARGE SCALE GENOMIC DNA]</scope>
    <source>
        <strain evidence="10">CCUG 45958</strain>
    </source>
</reference>
<dbReference type="InterPro" id="IPR032466">
    <property type="entry name" value="Metal_Hydrolase"/>
</dbReference>
<protein>
    <recommendedName>
        <fullName evidence="2 6">Adenine deaminase</fullName>
        <shortName evidence="6">Adenase</shortName>
        <shortName evidence="6">Adenine aminase</shortName>
        <ecNumber evidence="2 6">3.5.4.2</ecNumber>
    </recommendedName>
</protein>
<organism evidence="9 10">
    <name type="scientific">Desulfovibrio fairfieldensis</name>
    <dbReference type="NCBI Taxonomy" id="44742"/>
    <lineage>
        <taxon>Bacteria</taxon>
        <taxon>Pseudomonadati</taxon>
        <taxon>Thermodesulfobacteriota</taxon>
        <taxon>Desulfovibrionia</taxon>
        <taxon>Desulfovibrionales</taxon>
        <taxon>Desulfovibrionaceae</taxon>
        <taxon>Desulfovibrio</taxon>
    </lineage>
</organism>
<dbReference type="EC" id="3.5.4.2" evidence="2 6"/>
<evidence type="ECO:0000256" key="4">
    <source>
        <dbReference type="ARBA" id="ARBA00023211"/>
    </source>
</evidence>
<feature type="domain" description="Amidohydrolase-related" evidence="7">
    <location>
        <begin position="74"/>
        <end position="357"/>
    </location>
</feature>
<dbReference type="STRING" id="44742.AXF13_04425"/>
<dbReference type="SUPFAM" id="SSF51556">
    <property type="entry name" value="Metallo-dependent hydrolases"/>
    <property type="match status" value="1"/>
</dbReference>
<dbReference type="HAMAP" id="MF_01518">
    <property type="entry name" value="Adenine_deamin"/>
    <property type="match status" value="1"/>
</dbReference>
<keyword evidence="4 6" id="KW-0464">Manganese</keyword>
<keyword evidence="3 6" id="KW-0378">Hydrolase</keyword>
<feature type="domain" description="Adenine deaminase C-terminal" evidence="8">
    <location>
        <begin position="409"/>
        <end position="581"/>
    </location>
</feature>
<sequence length="591" mass="63052">MSPPPRTSESLARRIRMARGLEPADLCVEHVNVVDVFSRTLLRDISVTAGDGVFLGFGPSGLPARRRMDARGRFMLPGLMDAHLHLESTMLTPAEFARLVVPHGTAAVVADPHEIANVLGLTGLRYLLESSRDLPLDLRLALPSCVPCTPFEDSGAVLAAADLAPLMGHERVCALGEMMNYPGLLAGDPAVLDKIVLARASGKRLDGHAPGLLQARLDAYCGTGVASDHECESPEEVVQRLARGMYVFVRHGSAARNLPALLRAVHVNNAHRCCFCTDDSSPADLLERGHMDEILRLAVAEGLDPLLAVGMATLNGCVFYDMRDRGGIAPGWAADFCLVDDLRGFRVREVFRAGRQVAQEGRLCVELPAAPPSSDVLDTIHIAPLTQEALRLPVPSGRARVMGLTPQSLITRALILPVALDRGCFDPQQNPGLAKIAVVERHKATGKVGVGILHGYLRPDAVFDGAIATSIAHDSHNIVVAGGNDRDMLAAVESLRAMGGGICCLQRGRTLAALPLPVAGLISPEPGREVAARKAALLATARRHFSLNPDLDPVMALSFMALPVIPELKLTARGLFDVQGFSFVPVDAEKA</sequence>
<dbReference type="Pfam" id="PF13382">
    <property type="entry name" value="Adenine_deam_C"/>
    <property type="match status" value="1"/>
</dbReference>
<evidence type="ECO:0000256" key="5">
    <source>
        <dbReference type="ARBA" id="ARBA00047720"/>
    </source>
</evidence>
<comment type="catalytic activity">
    <reaction evidence="5 6">
        <text>adenine + H2O + H(+) = hypoxanthine + NH4(+)</text>
        <dbReference type="Rhea" id="RHEA:23688"/>
        <dbReference type="ChEBI" id="CHEBI:15377"/>
        <dbReference type="ChEBI" id="CHEBI:15378"/>
        <dbReference type="ChEBI" id="CHEBI:16708"/>
        <dbReference type="ChEBI" id="CHEBI:17368"/>
        <dbReference type="ChEBI" id="CHEBI:28938"/>
        <dbReference type="EC" id="3.5.4.2"/>
    </reaction>
</comment>
<dbReference type="PANTHER" id="PTHR11113">
    <property type="entry name" value="N-ACETYLGLUCOSAMINE-6-PHOSPHATE DEACETYLASE"/>
    <property type="match status" value="1"/>
</dbReference>
<accession>A0A0X8JIH5</accession>